<evidence type="ECO:0000313" key="2">
    <source>
        <dbReference type="Proteomes" id="UP001607303"/>
    </source>
</evidence>
<dbReference type="EMBL" id="JAYRBN010000075">
    <property type="protein sequence ID" value="KAL2732429.1"/>
    <property type="molecule type" value="Genomic_DNA"/>
</dbReference>
<gene>
    <name evidence="1" type="ORF">V1477_014670</name>
</gene>
<accession>A0ABD2BI50</accession>
<dbReference type="Proteomes" id="UP001607303">
    <property type="component" value="Unassembled WGS sequence"/>
</dbReference>
<comment type="caution">
    <text evidence="1">The sequence shown here is derived from an EMBL/GenBank/DDBJ whole genome shotgun (WGS) entry which is preliminary data.</text>
</comment>
<name>A0ABD2BI50_VESMC</name>
<protein>
    <submittedName>
        <fullName evidence="1">Uncharacterized protein</fullName>
    </submittedName>
</protein>
<reference evidence="1 2" key="1">
    <citation type="journal article" date="2024" name="Ann. Entomol. Soc. Am.">
        <title>Genomic analyses of the southern and eastern yellowjacket wasps (Hymenoptera: Vespidae) reveal evolutionary signatures of social life.</title>
        <authorList>
            <person name="Catto M.A."/>
            <person name="Caine P.B."/>
            <person name="Orr S.E."/>
            <person name="Hunt B.G."/>
            <person name="Goodisman M.A.D."/>
        </authorList>
    </citation>
    <scope>NUCLEOTIDE SEQUENCE [LARGE SCALE GENOMIC DNA]</scope>
    <source>
        <strain evidence="1">232</strain>
        <tissue evidence="1">Head and thorax</tissue>
    </source>
</reference>
<evidence type="ECO:0000313" key="1">
    <source>
        <dbReference type="EMBL" id="KAL2732429.1"/>
    </source>
</evidence>
<organism evidence="1 2">
    <name type="scientific">Vespula maculifrons</name>
    <name type="common">Eastern yellow jacket</name>
    <name type="synonym">Wasp</name>
    <dbReference type="NCBI Taxonomy" id="7453"/>
    <lineage>
        <taxon>Eukaryota</taxon>
        <taxon>Metazoa</taxon>
        <taxon>Ecdysozoa</taxon>
        <taxon>Arthropoda</taxon>
        <taxon>Hexapoda</taxon>
        <taxon>Insecta</taxon>
        <taxon>Pterygota</taxon>
        <taxon>Neoptera</taxon>
        <taxon>Endopterygota</taxon>
        <taxon>Hymenoptera</taxon>
        <taxon>Apocrita</taxon>
        <taxon>Aculeata</taxon>
        <taxon>Vespoidea</taxon>
        <taxon>Vespidae</taxon>
        <taxon>Vespinae</taxon>
        <taxon>Vespula</taxon>
    </lineage>
</organism>
<proteinExistence type="predicted"/>
<keyword evidence="2" id="KW-1185">Reference proteome</keyword>
<dbReference type="AlphaFoldDB" id="A0ABD2BI50"/>
<sequence length="137" mass="16474">MIIIFVVDTLSRVSLLKVPLENEGGTDIEVSLLCHKKHRRKKRKKKRKRKERDIEIFNFFHCIYNPQRSASIFCRDDDKRTEAERVKRNMWMRGMRVEEIVVEEEEIEVEVEAEARGKSVKVLFPERMTRLVLCNRR</sequence>